<keyword evidence="5" id="KW-0269">Exonuclease</keyword>
<dbReference type="InterPro" id="IPR036866">
    <property type="entry name" value="RibonucZ/Hydroxyglut_hydro"/>
</dbReference>
<evidence type="ECO:0000256" key="1">
    <source>
        <dbReference type="ARBA" id="ARBA00022722"/>
    </source>
</evidence>
<dbReference type="SUPFAM" id="SSF56281">
    <property type="entry name" value="Metallo-hydrolase/oxidoreductase"/>
    <property type="match status" value="1"/>
</dbReference>
<accession>A0A1E7ZBZ2</accession>
<keyword evidence="6" id="KW-0694">RNA-binding</keyword>
<dbReference type="Pfam" id="PF22505">
    <property type="entry name" value="RNase_J_b_CASP"/>
    <property type="match status" value="1"/>
</dbReference>
<keyword evidence="4" id="KW-0862">Zinc</keyword>
<dbReference type="EMBL" id="MDHN01000021">
    <property type="protein sequence ID" value="OFC71029.1"/>
    <property type="molecule type" value="Genomic_DNA"/>
</dbReference>
<dbReference type="GO" id="GO:0004527">
    <property type="term" value="F:exonuclease activity"/>
    <property type="evidence" value="ECO:0007669"/>
    <property type="project" value="UniProtKB-KW"/>
</dbReference>
<dbReference type="InterPro" id="IPR055132">
    <property type="entry name" value="RNase_J_b_CASP"/>
</dbReference>
<evidence type="ECO:0000259" key="7">
    <source>
        <dbReference type="SMART" id="SM00849"/>
    </source>
</evidence>
<evidence type="ECO:0000256" key="5">
    <source>
        <dbReference type="ARBA" id="ARBA00022839"/>
    </source>
</evidence>
<dbReference type="CDD" id="cd07714">
    <property type="entry name" value="RNaseJ_MBL-fold"/>
    <property type="match status" value="1"/>
</dbReference>
<evidence type="ECO:0000256" key="4">
    <source>
        <dbReference type="ARBA" id="ARBA00022833"/>
    </source>
</evidence>
<dbReference type="Proteomes" id="UP000175691">
    <property type="component" value="Unassembled WGS sequence"/>
</dbReference>
<dbReference type="InterPro" id="IPR042173">
    <property type="entry name" value="RNase_J_2"/>
</dbReference>
<proteinExistence type="predicted"/>
<dbReference type="PANTHER" id="PTHR43694">
    <property type="entry name" value="RIBONUCLEASE J"/>
    <property type="match status" value="1"/>
</dbReference>
<dbReference type="GO" id="GO:0046872">
    <property type="term" value="F:metal ion binding"/>
    <property type="evidence" value="ECO:0007669"/>
    <property type="project" value="UniProtKB-KW"/>
</dbReference>
<dbReference type="GO" id="GO:0003723">
    <property type="term" value="F:RNA binding"/>
    <property type="evidence" value="ECO:0007669"/>
    <property type="project" value="UniProtKB-KW"/>
</dbReference>
<evidence type="ECO:0000313" key="8">
    <source>
        <dbReference type="EMBL" id="OFC71029.1"/>
    </source>
</evidence>
<gene>
    <name evidence="8" type="ORF">BFC18_10580</name>
</gene>
<evidence type="ECO:0000256" key="3">
    <source>
        <dbReference type="ARBA" id="ARBA00022801"/>
    </source>
</evidence>
<evidence type="ECO:0000256" key="2">
    <source>
        <dbReference type="ARBA" id="ARBA00022723"/>
    </source>
</evidence>
<sequence length="459" mass="49610">MSNLNPGADDLWFLPLGGTGEIGMNLNLYGHQGKWLMVDCGVSFNEPLVPATKAPDSALADTFAVVAPDPTFIAENKDALAGLVITHGHEDHVGAVPYLWKRFRCPVYTTPFTAELLRRKLARENLGGQIPIIEVSGESTHTIGPFVVSWLAITHSIPEPYAVKIATQAGTVLHTADWKIDANPISGKPFKHSLYQSLAEENILALVGDSTNALKPGMSLSERTCYDGLLSTIKPLTGRVVVACFASNIARLISLAKVAANTGRYMALLGYSLVNMVGIARAQGIWPEEATLADASHIGYLPPEEVLVVATGSQGEPRAALSRLALDNHPLLELSKGDHVIFSSIVIPGNEKEVEKLVSRFNARGISTLLSEDSQLPVHASGHPCSEELKLMYHWVKPEIAVPVHGEHQHLEAHAQIAKSCGVRKTYVGQNGDLYRLAPQAGIRRGLVKTGRIPIRQKN</sequence>
<protein>
    <submittedName>
        <fullName evidence="8">MBL fold metallo-hydrolase</fullName>
    </submittedName>
</protein>
<reference evidence="8 9" key="1">
    <citation type="submission" date="2016-08" db="EMBL/GenBank/DDBJ databases">
        <authorList>
            <person name="Seilhamer J.J."/>
        </authorList>
    </citation>
    <scope>NUCLEOTIDE SEQUENCE [LARGE SCALE GENOMIC DNA]</scope>
    <source>
        <strain evidence="8 9">KCTC 42603</strain>
    </source>
</reference>
<feature type="domain" description="Metallo-beta-lactamase" evidence="7">
    <location>
        <begin position="23"/>
        <end position="229"/>
    </location>
</feature>
<keyword evidence="9" id="KW-1185">Reference proteome</keyword>
<dbReference type="Gene3D" id="3.40.50.10710">
    <property type="entry name" value="Metallo-hydrolase/oxidoreductase"/>
    <property type="match status" value="1"/>
</dbReference>
<name>A0A1E7ZBZ2_9ALTE</name>
<evidence type="ECO:0000256" key="6">
    <source>
        <dbReference type="ARBA" id="ARBA00022884"/>
    </source>
</evidence>
<dbReference type="Gene3D" id="3.60.15.10">
    <property type="entry name" value="Ribonuclease Z/Hydroxyacylglutathione hydrolase-like"/>
    <property type="match status" value="1"/>
</dbReference>
<dbReference type="AlphaFoldDB" id="A0A1E7ZBZ2"/>
<dbReference type="Pfam" id="PF00753">
    <property type="entry name" value="Lactamase_B"/>
    <property type="match status" value="1"/>
</dbReference>
<dbReference type="PANTHER" id="PTHR43694:SF1">
    <property type="entry name" value="RIBONUCLEASE J"/>
    <property type="match status" value="1"/>
</dbReference>
<keyword evidence="1" id="KW-0540">Nuclease</keyword>
<dbReference type="InterPro" id="IPR001279">
    <property type="entry name" value="Metallo-B-lactamas"/>
</dbReference>
<dbReference type="SMART" id="SM00849">
    <property type="entry name" value="Lactamase_B"/>
    <property type="match status" value="1"/>
</dbReference>
<keyword evidence="3 8" id="KW-0378">Hydrolase</keyword>
<dbReference type="InterPro" id="IPR011108">
    <property type="entry name" value="RMMBL"/>
</dbReference>
<dbReference type="Pfam" id="PF07521">
    <property type="entry name" value="RMMBL"/>
    <property type="match status" value="1"/>
</dbReference>
<comment type="caution">
    <text evidence="8">The sequence shown here is derived from an EMBL/GenBank/DDBJ whole genome shotgun (WGS) entry which is preliminary data.</text>
</comment>
<organism evidence="8 9">
    <name type="scientific">Alteromonas confluentis</name>
    <dbReference type="NCBI Taxonomy" id="1656094"/>
    <lineage>
        <taxon>Bacteria</taxon>
        <taxon>Pseudomonadati</taxon>
        <taxon>Pseudomonadota</taxon>
        <taxon>Gammaproteobacteria</taxon>
        <taxon>Alteromonadales</taxon>
        <taxon>Alteromonadaceae</taxon>
        <taxon>Alteromonas/Salinimonas group</taxon>
        <taxon>Alteromonas</taxon>
    </lineage>
</organism>
<evidence type="ECO:0000313" key="9">
    <source>
        <dbReference type="Proteomes" id="UP000175691"/>
    </source>
</evidence>
<dbReference type="STRING" id="1656094.BFC18_10580"/>
<keyword evidence="2" id="KW-0479">Metal-binding</keyword>